<comment type="caution">
    <text evidence="3">The sequence shown here is derived from an EMBL/GenBank/DDBJ whole genome shotgun (WGS) entry which is preliminary data.</text>
</comment>
<evidence type="ECO:0000256" key="2">
    <source>
        <dbReference type="SAM" id="MobiDB-lite"/>
    </source>
</evidence>
<evidence type="ECO:0000256" key="1">
    <source>
        <dbReference type="SAM" id="Coils"/>
    </source>
</evidence>
<dbReference type="AlphaFoldDB" id="A0AAV1LUG3"/>
<feature type="compositionally biased region" description="Polar residues" evidence="2">
    <location>
        <begin position="13"/>
        <end position="22"/>
    </location>
</feature>
<organism evidence="3 4">
    <name type="scientific">Parnassius mnemosyne</name>
    <name type="common">clouded apollo</name>
    <dbReference type="NCBI Taxonomy" id="213953"/>
    <lineage>
        <taxon>Eukaryota</taxon>
        <taxon>Metazoa</taxon>
        <taxon>Ecdysozoa</taxon>
        <taxon>Arthropoda</taxon>
        <taxon>Hexapoda</taxon>
        <taxon>Insecta</taxon>
        <taxon>Pterygota</taxon>
        <taxon>Neoptera</taxon>
        <taxon>Endopterygota</taxon>
        <taxon>Lepidoptera</taxon>
        <taxon>Glossata</taxon>
        <taxon>Ditrysia</taxon>
        <taxon>Papilionoidea</taxon>
        <taxon>Papilionidae</taxon>
        <taxon>Parnassiinae</taxon>
        <taxon>Parnassini</taxon>
        <taxon>Parnassius</taxon>
        <taxon>Driopa</taxon>
    </lineage>
</organism>
<proteinExistence type="predicted"/>
<keyword evidence="4" id="KW-1185">Reference proteome</keyword>
<dbReference type="Proteomes" id="UP001314205">
    <property type="component" value="Unassembled WGS sequence"/>
</dbReference>
<keyword evidence="1" id="KW-0175">Coiled coil</keyword>
<evidence type="ECO:0000313" key="3">
    <source>
        <dbReference type="EMBL" id="CAK1598500.1"/>
    </source>
</evidence>
<accession>A0AAV1LUG3</accession>
<feature type="coiled-coil region" evidence="1">
    <location>
        <begin position="108"/>
        <end position="135"/>
    </location>
</feature>
<evidence type="ECO:0000313" key="4">
    <source>
        <dbReference type="Proteomes" id="UP001314205"/>
    </source>
</evidence>
<sequence length="140" mass="16199">MSVQRTPPTTTPRENNLQQQSDVGAGMGPQAEALMDTQYEHTPSSYVLIRNNRRPREDEFSPSQFLDFKQEMTRLITSFITEQKNSHMEITNTLKTLQQTTSNIEQCVSLLTLQNEEFQKKIDKLETQSEAQVHQLLQQK</sequence>
<reference evidence="3 4" key="1">
    <citation type="submission" date="2023-11" db="EMBL/GenBank/DDBJ databases">
        <authorList>
            <person name="Hedman E."/>
            <person name="Englund M."/>
            <person name="Stromberg M."/>
            <person name="Nyberg Akerstrom W."/>
            <person name="Nylinder S."/>
            <person name="Jareborg N."/>
            <person name="Kallberg Y."/>
            <person name="Kronander E."/>
        </authorList>
    </citation>
    <scope>NUCLEOTIDE SEQUENCE [LARGE SCALE GENOMIC DNA]</scope>
</reference>
<feature type="region of interest" description="Disordered" evidence="2">
    <location>
        <begin position="1"/>
        <end position="37"/>
    </location>
</feature>
<gene>
    <name evidence="3" type="ORF">PARMNEM_LOCUS17479</name>
</gene>
<dbReference type="EMBL" id="CAVLGL010000104">
    <property type="protein sequence ID" value="CAK1598500.1"/>
    <property type="molecule type" value="Genomic_DNA"/>
</dbReference>
<name>A0AAV1LUG3_9NEOP</name>
<feature type="compositionally biased region" description="Low complexity" evidence="2">
    <location>
        <begin position="1"/>
        <end position="12"/>
    </location>
</feature>
<protein>
    <submittedName>
        <fullName evidence="3">Uncharacterized protein</fullName>
    </submittedName>
</protein>